<dbReference type="InterPro" id="IPR019489">
    <property type="entry name" value="Clp_ATPase_C"/>
</dbReference>
<keyword evidence="3 7" id="KW-0547">Nucleotide-binding</keyword>
<keyword evidence="10" id="KW-0645">Protease</keyword>
<dbReference type="AlphaFoldDB" id="A0A1C9WA00"/>
<organism evidence="10 11">
    <name type="scientific">Microbulbifer aggregans</name>
    <dbReference type="NCBI Taxonomy" id="1769779"/>
    <lineage>
        <taxon>Bacteria</taxon>
        <taxon>Pseudomonadati</taxon>
        <taxon>Pseudomonadota</taxon>
        <taxon>Gammaproteobacteria</taxon>
        <taxon>Cellvibrionales</taxon>
        <taxon>Microbulbiferaceae</taxon>
        <taxon>Microbulbifer</taxon>
    </lineage>
</organism>
<dbReference type="Proteomes" id="UP000095672">
    <property type="component" value="Chromosome"/>
</dbReference>
<dbReference type="InterPro" id="IPR028299">
    <property type="entry name" value="ClpA/B_CS2"/>
</dbReference>
<dbReference type="SMART" id="SM01086">
    <property type="entry name" value="ClpB_D2-small"/>
    <property type="match status" value="1"/>
</dbReference>
<dbReference type="GO" id="GO:0034605">
    <property type="term" value="P:cellular response to heat"/>
    <property type="evidence" value="ECO:0007669"/>
    <property type="project" value="TreeGrafter"/>
</dbReference>
<evidence type="ECO:0000313" key="11">
    <source>
        <dbReference type="Proteomes" id="UP000095672"/>
    </source>
</evidence>
<dbReference type="Pfam" id="PF10431">
    <property type="entry name" value="ClpB_D2-small"/>
    <property type="match status" value="1"/>
</dbReference>
<accession>A0A1C9WA00</accession>
<dbReference type="PROSITE" id="PS00870">
    <property type="entry name" value="CLPAB_1"/>
    <property type="match status" value="1"/>
</dbReference>
<evidence type="ECO:0000256" key="5">
    <source>
        <dbReference type="ARBA" id="ARBA00023186"/>
    </source>
</evidence>
<dbReference type="RefSeq" id="WP_069947918.1">
    <property type="nucleotide sequence ID" value="NZ_CP014143.1"/>
</dbReference>
<dbReference type="Pfam" id="PF02861">
    <property type="entry name" value="Clp_N"/>
    <property type="match status" value="1"/>
</dbReference>
<dbReference type="CDD" id="cd00009">
    <property type="entry name" value="AAA"/>
    <property type="match status" value="1"/>
</dbReference>
<dbReference type="GO" id="GO:0005524">
    <property type="term" value="F:ATP binding"/>
    <property type="evidence" value="ECO:0007669"/>
    <property type="project" value="UniProtKB-KW"/>
</dbReference>
<dbReference type="InterPro" id="IPR003593">
    <property type="entry name" value="AAA+_ATPase"/>
</dbReference>
<dbReference type="InterPro" id="IPR027417">
    <property type="entry name" value="P-loop_NTPase"/>
</dbReference>
<dbReference type="OrthoDB" id="9803641at2"/>
<dbReference type="EMBL" id="CP014143">
    <property type="protein sequence ID" value="AOS97981.1"/>
    <property type="molecule type" value="Genomic_DNA"/>
</dbReference>
<dbReference type="SMART" id="SM00382">
    <property type="entry name" value="AAA"/>
    <property type="match status" value="2"/>
</dbReference>
<evidence type="ECO:0000256" key="2">
    <source>
        <dbReference type="ARBA" id="ARBA00022737"/>
    </source>
</evidence>
<dbReference type="PANTHER" id="PTHR11638:SF111">
    <property type="entry name" value="ATP-DEPENDENT CLP PROTEASE ATP-BINDING SUBUNIT CLPA"/>
    <property type="match status" value="1"/>
</dbReference>
<dbReference type="InterPro" id="IPR013461">
    <property type="entry name" value="ClpA"/>
</dbReference>
<evidence type="ECO:0000256" key="1">
    <source>
        <dbReference type="ARBA" id="ARBA00008675"/>
    </source>
</evidence>
<feature type="region of interest" description="Disordered" evidence="8">
    <location>
        <begin position="143"/>
        <end position="180"/>
    </location>
</feature>
<evidence type="ECO:0000259" key="9">
    <source>
        <dbReference type="PROSITE" id="PS51903"/>
    </source>
</evidence>
<reference evidence="11" key="1">
    <citation type="submission" date="2016-01" db="EMBL/GenBank/DDBJ databases">
        <title>Complete genome sequence of Microbulbifer sp. CCB-MM1, a halophile isolated from Matang Mangrove Forest, Perak.</title>
        <authorList>
            <person name="Moh T.H."/>
            <person name="Dinesh B."/>
            <person name="Lau N.-S."/>
            <person name="Go F."/>
            <person name="Alexander Chong S.-C."/>
        </authorList>
    </citation>
    <scope>NUCLEOTIDE SEQUENCE [LARGE SCALE GENOMIC DNA]</scope>
    <source>
        <strain evidence="11">CCB-MM1</strain>
    </source>
</reference>
<dbReference type="GO" id="GO:0008233">
    <property type="term" value="F:peptidase activity"/>
    <property type="evidence" value="ECO:0007669"/>
    <property type="project" value="UniProtKB-KW"/>
</dbReference>
<keyword evidence="4 7" id="KW-0067">ATP-binding</keyword>
<dbReference type="GO" id="GO:0016887">
    <property type="term" value="F:ATP hydrolysis activity"/>
    <property type="evidence" value="ECO:0007669"/>
    <property type="project" value="InterPro"/>
</dbReference>
<dbReference type="NCBIfam" id="TIGR02639">
    <property type="entry name" value="ClpA"/>
    <property type="match status" value="1"/>
</dbReference>
<dbReference type="Gene3D" id="1.10.8.60">
    <property type="match status" value="2"/>
</dbReference>
<dbReference type="PROSITE" id="PS51903">
    <property type="entry name" value="CLP_R"/>
    <property type="match status" value="1"/>
</dbReference>
<dbReference type="Gene3D" id="3.40.50.300">
    <property type="entry name" value="P-loop containing nucleotide triphosphate hydrolases"/>
    <property type="match status" value="2"/>
</dbReference>
<dbReference type="Pfam" id="PF17871">
    <property type="entry name" value="AAA_lid_9"/>
    <property type="match status" value="1"/>
</dbReference>
<dbReference type="InterPro" id="IPR001270">
    <property type="entry name" value="ClpA/B"/>
</dbReference>
<dbReference type="InterPro" id="IPR003959">
    <property type="entry name" value="ATPase_AAA_core"/>
</dbReference>
<dbReference type="InterPro" id="IPR036628">
    <property type="entry name" value="Clp_N_dom_sf"/>
</dbReference>
<evidence type="ECO:0000256" key="4">
    <source>
        <dbReference type="ARBA" id="ARBA00022840"/>
    </source>
</evidence>
<evidence type="ECO:0000256" key="8">
    <source>
        <dbReference type="SAM" id="MobiDB-lite"/>
    </source>
</evidence>
<feature type="domain" description="Clp R" evidence="9">
    <location>
        <begin position="1"/>
        <end position="146"/>
    </location>
</feature>
<dbReference type="Pfam" id="PF00004">
    <property type="entry name" value="AAA"/>
    <property type="match status" value="1"/>
</dbReference>
<dbReference type="InterPro" id="IPR050130">
    <property type="entry name" value="ClpA_ClpB"/>
</dbReference>
<dbReference type="GO" id="GO:0006508">
    <property type="term" value="P:proteolysis"/>
    <property type="evidence" value="ECO:0007669"/>
    <property type="project" value="UniProtKB-KW"/>
</dbReference>
<dbReference type="KEGG" id="micc:AUP74_02584"/>
<dbReference type="InterPro" id="IPR041546">
    <property type="entry name" value="ClpA/ClpB_AAA_lid"/>
</dbReference>
<keyword evidence="2 6" id="KW-0677">Repeat</keyword>
<proteinExistence type="inferred from homology"/>
<dbReference type="Gene3D" id="1.10.1780.10">
    <property type="entry name" value="Clp, N-terminal domain"/>
    <property type="match status" value="1"/>
</dbReference>
<comment type="similarity">
    <text evidence="1 7">Belongs to the ClpA/ClpB family.</text>
</comment>
<dbReference type="PRINTS" id="PR00300">
    <property type="entry name" value="CLPPROTEASEA"/>
</dbReference>
<dbReference type="CDD" id="cd19499">
    <property type="entry name" value="RecA-like_ClpB_Hsp104-like"/>
    <property type="match status" value="1"/>
</dbReference>
<evidence type="ECO:0000313" key="10">
    <source>
        <dbReference type="EMBL" id="AOS97981.1"/>
    </source>
</evidence>
<dbReference type="SUPFAM" id="SSF81923">
    <property type="entry name" value="Double Clp-N motif"/>
    <property type="match status" value="1"/>
</dbReference>
<dbReference type="InterPro" id="IPR004176">
    <property type="entry name" value="Clp_R_N"/>
</dbReference>
<evidence type="ECO:0000256" key="6">
    <source>
        <dbReference type="PROSITE-ProRule" id="PRU01251"/>
    </source>
</evidence>
<dbReference type="GO" id="GO:0005737">
    <property type="term" value="C:cytoplasm"/>
    <property type="evidence" value="ECO:0007669"/>
    <property type="project" value="TreeGrafter"/>
</dbReference>
<name>A0A1C9WA00_9GAMM</name>
<evidence type="ECO:0000256" key="7">
    <source>
        <dbReference type="RuleBase" id="RU004432"/>
    </source>
</evidence>
<dbReference type="Pfam" id="PF07724">
    <property type="entry name" value="AAA_2"/>
    <property type="match status" value="1"/>
</dbReference>
<evidence type="ECO:0000256" key="3">
    <source>
        <dbReference type="ARBA" id="ARBA00022741"/>
    </source>
</evidence>
<gene>
    <name evidence="10" type="primary">clpA</name>
    <name evidence="10" type="ORF">AUP74_02584</name>
</gene>
<keyword evidence="10" id="KW-0378">Hydrolase</keyword>
<protein>
    <submittedName>
        <fullName evidence="10">ATP-dependent Clp protease ATP-binding subunit ClpA</fullName>
    </submittedName>
</protein>
<dbReference type="GO" id="GO:0043335">
    <property type="term" value="P:protein unfolding"/>
    <property type="evidence" value="ECO:0007669"/>
    <property type="project" value="InterPro"/>
</dbReference>
<dbReference type="STRING" id="1769779.AUP74_02584"/>
<keyword evidence="11" id="KW-1185">Reference proteome</keyword>
<dbReference type="SUPFAM" id="SSF52540">
    <property type="entry name" value="P-loop containing nucleoside triphosphate hydrolases"/>
    <property type="match status" value="2"/>
</dbReference>
<dbReference type="FunFam" id="3.40.50.300:FF:000025">
    <property type="entry name" value="ATP-dependent Clp protease subunit"/>
    <property type="match status" value="1"/>
</dbReference>
<dbReference type="PANTHER" id="PTHR11638">
    <property type="entry name" value="ATP-DEPENDENT CLP PROTEASE"/>
    <property type="match status" value="1"/>
</dbReference>
<sequence>MLSKDLEVTLNLAFKGARAKRHEFMTVEHLLLALLDNESAADVLHACGADLSALRRELLEFVDSTTPLIPEADTERETQPTLGFQRVLQRAVFHVQSSGKKEVTGANVLVAIFCEQESQAVYYLKQQSVARIDVVNYITHGISRVGSSGNNHHNPEPSPEQTEEEIGPGAEPGGSDPLESYATNLNQEAILGRIDPLVGRAPEVERVTQVLARRRKNNPLLVGESGVGKTAIAEGLARRIVDEDVPEPLRQSTIYSLDLGSLLAGTKYRGDFEKRFKALLAELKKREHAVLFIDEIHTIIGAGAASGGVMDASNLLKPLLSSGQLRCIGSTTFTEYRGIFEKDRALSRRFQKIDVNEPSIEETVQILQGLKACFEDHHKVRYTDAALEAAAQLSSRHITERFLPDKAIDVIDEAGAYQALLAPEDRNDLIGVHEIETVIAKMARIPAKSVSASDKEQLAKLEDNLRMVVFGQDNAIGALSTAIKLSRAGLGSEEKPIGSFLFAGPTGVGKTELCRQLAKVMGIELIRFDMSEYMERHTVSRLIGAPPGYVGFDQGGLLTDAVTKHPHSVVLLDEIEKAHPEVFNLLLQVMDHGTLTDNNGRKADFRNVILIMTTNAGAELMSRRSIGFTSQDHSSDGMEEIKKMFTPEFRNRLDSIIQFGALDLDVVKTVVDKFVVELQSQLDDARVTLDVDDEAREWLAVHGYDEKMGARPMARLIRDRLRKPLAEAVLFGELAEEGGRVEVSVENDELVIRTAVTASA</sequence>
<dbReference type="PROSITE" id="PS00871">
    <property type="entry name" value="CLPAB_2"/>
    <property type="match status" value="1"/>
</dbReference>
<dbReference type="PATRIC" id="fig|1769779.3.peg.2574"/>
<keyword evidence="5 7" id="KW-0143">Chaperone</keyword>
<dbReference type="InterPro" id="IPR018368">
    <property type="entry name" value="ClpA/B_CS1"/>
</dbReference>